<gene>
    <name evidence="1" type="ORF">LptCag_1524</name>
</gene>
<evidence type="ECO:0000313" key="1">
    <source>
        <dbReference type="EMBL" id="KGA93814.1"/>
    </source>
</evidence>
<sequence>MLEPCPACESDNVRRVPEEDIYVNCLECGLEGPFPDTDGSQWNRLSLDARLGRMVKDHGLIISGEERKFWITSAGRNGPQDDLNTLLSTYDDAIRDAWNILYGKGDSK</sequence>
<evidence type="ECO:0000313" key="2">
    <source>
        <dbReference type="Proteomes" id="UP000029452"/>
    </source>
</evidence>
<comment type="caution">
    <text evidence="1">The sequence shown here is derived from an EMBL/GenBank/DDBJ whole genome shotgun (WGS) entry which is preliminary data.</text>
</comment>
<dbReference type="PATRIC" id="fig|178606.4.peg.1529"/>
<dbReference type="AlphaFoldDB" id="A0A094X5I5"/>
<dbReference type="Proteomes" id="UP000029452">
    <property type="component" value="Unassembled WGS sequence"/>
</dbReference>
<reference evidence="1 2" key="1">
    <citation type="submission" date="2014-06" db="EMBL/GenBank/DDBJ databases">
        <title>Draft genome sequence of iron oxidizing acidophile Leptospirillum ferriphilum DSM14647.</title>
        <authorList>
            <person name="Cardenas J.P."/>
            <person name="Lazcano M."/>
            <person name="Ossandon F.J."/>
            <person name="Corbett M."/>
            <person name="Holmes D.S."/>
            <person name="Watkin E."/>
        </authorList>
    </citation>
    <scope>NUCLEOTIDE SEQUENCE [LARGE SCALE GENOMIC DNA]</scope>
    <source>
        <strain evidence="1 2">DSM 14647</strain>
    </source>
</reference>
<accession>A0A094X5I5</accession>
<name>A0A094X5I5_9BACT</name>
<proteinExistence type="predicted"/>
<dbReference type="RefSeq" id="WP_036082479.1">
    <property type="nucleotide sequence ID" value="NZ_JPGK01000005.1"/>
</dbReference>
<protein>
    <submittedName>
        <fullName evidence="1">Uncharacterized protein</fullName>
    </submittedName>
</protein>
<organism evidence="1 2">
    <name type="scientific">Leptospirillum ferriphilum</name>
    <dbReference type="NCBI Taxonomy" id="178606"/>
    <lineage>
        <taxon>Bacteria</taxon>
        <taxon>Pseudomonadati</taxon>
        <taxon>Nitrospirota</taxon>
        <taxon>Nitrospiria</taxon>
        <taxon>Nitrospirales</taxon>
        <taxon>Nitrospiraceae</taxon>
        <taxon>Leptospirillum</taxon>
    </lineage>
</organism>
<dbReference type="EMBL" id="JPGK01000005">
    <property type="protein sequence ID" value="KGA93814.1"/>
    <property type="molecule type" value="Genomic_DNA"/>
</dbReference>